<dbReference type="SMART" id="SM00881">
    <property type="entry name" value="CoA_binding"/>
    <property type="match status" value="1"/>
</dbReference>
<dbReference type="Proteomes" id="UP000013307">
    <property type="component" value="Chromosome"/>
</dbReference>
<dbReference type="InterPro" id="IPR051538">
    <property type="entry name" value="Acyl-CoA_Synth/Transferase"/>
</dbReference>
<name>N0BKP8_9EURY</name>
<dbReference type="InterPro" id="IPR013815">
    <property type="entry name" value="ATP_grasp_subdomain_1"/>
</dbReference>
<dbReference type="SUPFAM" id="SSF51735">
    <property type="entry name" value="NAD(P)-binding Rossmann-fold domains"/>
    <property type="match status" value="1"/>
</dbReference>
<dbReference type="PANTHER" id="PTHR43334:SF2">
    <property type="entry name" value="ACETATE--COA LIGASE [ADP-FORMING]"/>
    <property type="match status" value="1"/>
</dbReference>
<evidence type="ECO:0000313" key="8">
    <source>
        <dbReference type="EMBL" id="AGK61086.1"/>
    </source>
</evidence>
<protein>
    <recommendedName>
        <fullName evidence="2">acetate--CoA ligase (ADP-forming)</fullName>
        <ecNumber evidence="2">6.2.1.13</ecNumber>
    </recommendedName>
</protein>
<dbReference type="eggNOG" id="arCOG01338">
    <property type="taxonomic scope" value="Archaea"/>
</dbReference>
<reference evidence="8 9" key="1">
    <citation type="journal article" date="2013" name="Genome Announc.">
        <title>Complete Genome Sequence of the Thermophilic and Facultatively Chemolithoautotrophic Sulfate Reducer Archaeoglobus sulfaticallidus Strain PM70-1T.</title>
        <authorList>
            <person name="Stokke R."/>
            <person name="Hocking W.P."/>
            <person name="Steinsbu B.O."/>
            <person name="Steen I.H."/>
        </authorList>
    </citation>
    <scope>NUCLEOTIDE SEQUENCE [LARGE SCALE GENOMIC DNA]</scope>
    <source>
        <strain evidence="8">PM70-1</strain>
    </source>
</reference>
<dbReference type="Pfam" id="PF13607">
    <property type="entry name" value="Succ_CoA_lig"/>
    <property type="match status" value="1"/>
</dbReference>
<dbReference type="KEGG" id="ast:Asulf_01085"/>
<keyword evidence="3" id="KW-0436">Ligase</keyword>
<dbReference type="GO" id="GO:0046872">
    <property type="term" value="F:metal ion binding"/>
    <property type="evidence" value="ECO:0007669"/>
    <property type="project" value="InterPro"/>
</dbReference>
<evidence type="ECO:0000256" key="6">
    <source>
        <dbReference type="PROSITE-ProRule" id="PRU00409"/>
    </source>
</evidence>
<dbReference type="InterPro" id="IPR003781">
    <property type="entry name" value="CoA-bd"/>
</dbReference>
<evidence type="ECO:0000256" key="5">
    <source>
        <dbReference type="ARBA" id="ARBA00022840"/>
    </source>
</evidence>
<dbReference type="InterPro" id="IPR032875">
    <property type="entry name" value="Succ_CoA_lig_flav_dom"/>
</dbReference>
<dbReference type="GeneID" id="15392726"/>
<dbReference type="Pfam" id="PF13380">
    <property type="entry name" value="CoA_binding_2"/>
    <property type="match status" value="1"/>
</dbReference>
<dbReference type="EC" id="6.2.1.13" evidence="2"/>
<dbReference type="Gene3D" id="3.30.470.20">
    <property type="entry name" value="ATP-grasp fold, B domain"/>
    <property type="match status" value="1"/>
</dbReference>
<dbReference type="Pfam" id="PF13549">
    <property type="entry name" value="ATP-grasp_5"/>
    <property type="match status" value="1"/>
</dbReference>
<evidence type="ECO:0000256" key="2">
    <source>
        <dbReference type="ARBA" id="ARBA00012957"/>
    </source>
</evidence>
<comment type="catalytic activity">
    <reaction evidence="1">
        <text>acetate + ATP + CoA = acetyl-CoA + ADP + phosphate</text>
        <dbReference type="Rhea" id="RHEA:15081"/>
        <dbReference type="ChEBI" id="CHEBI:30089"/>
        <dbReference type="ChEBI" id="CHEBI:30616"/>
        <dbReference type="ChEBI" id="CHEBI:43474"/>
        <dbReference type="ChEBI" id="CHEBI:57287"/>
        <dbReference type="ChEBI" id="CHEBI:57288"/>
        <dbReference type="ChEBI" id="CHEBI:456216"/>
        <dbReference type="EC" id="6.2.1.13"/>
    </reaction>
</comment>
<accession>N0BKP8</accession>
<dbReference type="PANTHER" id="PTHR43334">
    <property type="entry name" value="ACETATE--COA LIGASE [ADP-FORMING]"/>
    <property type="match status" value="1"/>
</dbReference>
<dbReference type="SUPFAM" id="SSF56059">
    <property type="entry name" value="Glutathione synthetase ATP-binding domain-like"/>
    <property type="match status" value="1"/>
</dbReference>
<feature type="domain" description="ATP-grasp" evidence="7">
    <location>
        <begin position="10"/>
        <end position="229"/>
    </location>
</feature>
<organism evidence="8 9">
    <name type="scientific">Archaeoglobus sulfaticallidus PM70-1</name>
    <dbReference type="NCBI Taxonomy" id="387631"/>
    <lineage>
        <taxon>Archaea</taxon>
        <taxon>Methanobacteriati</taxon>
        <taxon>Methanobacteriota</taxon>
        <taxon>Archaeoglobi</taxon>
        <taxon>Archaeoglobales</taxon>
        <taxon>Archaeoglobaceae</taxon>
        <taxon>Archaeoglobus</taxon>
    </lineage>
</organism>
<evidence type="ECO:0000256" key="1">
    <source>
        <dbReference type="ARBA" id="ARBA00001619"/>
    </source>
</evidence>
<dbReference type="Gene3D" id="3.40.50.261">
    <property type="entry name" value="Succinyl-CoA synthetase domains"/>
    <property type="match status" value="2"/>
</dbReference>
<gene>
    <name evidence="8" type="ORF">Asulf_01085</name>
</gene>
<keyword evidence="5 6" id="KW-0067">ATP-binding</keyword>
<evidence type="ECO:0000256" key="3">
    <source>
        <dbReference type="ARBA" id="ARBA00022598"/>
    </source>
</evidence>
<dbReference type="InterPro" id="IPR011761">
    <property type="entry name" value="ATP-grasp"/>
</dbReference>
<dbReference type="PROSITE" id="PS50975">
    <property type="entry name" value="ATP_GRASP"/>
    <property type="match status" value="1"/>
</dbReference>
<dbReference type="InterPro" id="IPR036291">
    <property type="entry name" value="NAD(P)-bd_dom_sf"/>
</dbReference>
<dbReference type="Gene3D" id="3.40.50.720">
    <property type="entry name" value="NAD(P)-binding Rossmann-like Domain"/>
    <property type="match status" value="1"/>
</dbReference>
<proteinExistence type="predicted"/>
<dbReference type="OrthoDB" id="18103at2157"/>
<dbReference type="EMBL" id="CP005290">
    <property type="protein sequence ID" value="AGK61086.1"/>
    <property type="molecule type" value="Genomic_DNA"/>
</dbReference>
<dbReference type="eggNOG" id="arCOG01340">
    <property type="taxonomic scope" value="Archaea"/>
</dbReference>
<dbReference type="Gene3D" id="3.30.1490.20">
    <property type="entry name" value="ATP-grasp fold, A domain"/>
    <property type="match status" value="1"/>
</dbReference>
<dbReference type="AlphaFoldDB" id="N0BKP8"/>
<evidence type="ECO:0000313" key="9">
    <source>
        <dbReference type="Proteomes" id="UP000013307"/>
    </source>
</evidence>
<evidence type="ECO:0000256" key="4">
    <source>
        <dbReference type="ARBA" id="ARBA00022741"/>
    </source>
</evidence>
<dbReference type="RefSeq" id="WP_015590684.1">
    <property type="nucleotide sequence ID" value="NC_021169.1"/>
</dbReference>
<keyword evidence="9" id="KW-1185">Reference proteome</keyword>
<dbReference type="HOGENOM" id="CLU_007415_2_2_2"/>
<dbReference type="GO" id="GO:0043758">
    <property type="term" value="F:acetate-CoA ligase (ADP-forming) activity"/>
    <property type="evidence" value="ECO:0007669"/>
    <property type="project" value="UniProtKB-EC"/>
</dbReference>
<dbReference type="STRING" id="387631.Asulf_01085"/>
<dbReference type="SUPFAM" id="SSF52210">
    <property type="entry name" value="Succinyl-CoA synthetase domains"/>
    <property type="match status" value="2"/>
</dbReference>
<sequence length="679" mass="75794">MDFLSEYESKELLKRYNINCTPIFLCSNEDEAVNKAKELGFPVVMKVVSKSIIHKSDAGGVLLNLNSEEEVRQAFRKLIALEGAYAVTVQQMAEKGIEVMVGVSENEQFGKFILFGMGGIFAEVLEDYSLRLIPLTREDAEEMIRETKGYRILKGYRNFKADIENLTELLLRVSEMVERENIAEMDLNPVFAYEDGYMVVDARIRIGRERRELRETNTNLIREILNAKSIAVVGASSNPLKVGYSVIKSLSANKKLRIYPINPKLNEIDGLRVYKSIAEIPEDLDLVVIAVPSEKVLQVVEEAAEKTKGIFIISSGFREAEIEYGAEMQNRLKEVAEKNGIRIFGPNSFGMINVGWMNASFTPMFNEMKAGKVALVSQSGGICHYIMHNFRDVGFSYIIHLGNRCDVDFPDIIRFLNEDERTEIITLYIEGLDYSRELVTEIKRCSKPVIAMKAGKSKKADKVSKSHTGSLAGDYRLYVSSLHQAGALVVENPTQLIDVARIIEMTGFRGGGIAIATIQAGLGFIALDEIETNGGIVAELEENTVRGLKEILPPITMRENPLDLSFSGLNTDLLKESLNLLQNDSNVGAIMFLYAVSPPSWIIPVEVFIDVFKDMKKPVIVVYSSTDEDYNHFKSRIEALNIPVFSSIERASKALAVVSRWLADGRANGSIEKSSAEKK</sequence>
<dbReference type="GO" id="GO:0005524">
    <property type="term" value="F:ATP binding"/>
    <property type="evidence" value="ECO:0007669"/>
    <property type="project" value="UniProtKB-UniRule"/>
</dbReference>
<evidence type="ECO:0000259" key="7">
    <source>
        <dbReference type="PROSITE" id="PS50975"/>
    </source>
</evidence>
<keyword evidence="4 6" id="KW-0547">Nucleotide-binding</keyword>
<dbReference type="InterPro" id="IPR016102">
    <property type="entry name" value="Succinyl-CoA_synth-like"/>
</dbReference>